<protein>
    <recommendedName>
        <fullName evidence="1">Crossover junction endonuclease MUS81-like HHH domain-containing protein</fullName>
    </recommendedName>
</protein>
<sequence>MKKAEVIEVLGETAVLLELMGESPFRVRAYQAAARTLETMEGFEPRVADGTLSEIKGIGPALTEKITTLWETGTLDYFEKLRASAPVGLLEMLELPSLGGKKIKSLHGSLGTET</sequence>
<proteinExistence type="predicted"/>
<dbReference type="InterPro" id="IPR010996">
    <property type="entry name" value="HHH_MUS81"/>
</dbReference>
<name>A0A382TCF6_9ZZZZ</name>
<evidence type="ECO:0000259" key="1">
    <source>
        <dbReference type="Pfam" id="PF14716"/>
    </source>
</evidence>
<dbReference type="AlphaFoldDB" id="A0A382TCF6"/>
<organism evidence="2">
    <name type="scientific">marine metagenome</name>
    <dbReference type="NCBI Taxonomy" id="408172"/>
    <lineage>
        <taxon>unclassified sequences</taxon>
        <taxon>metagenomes</taxon>
        <taxon>ecological metagenomes</taxon>
    </lineage>
</organism>
<gene>
    <name evidence="2" type="ORF">METZ01_LOCUS372664</name>
</gene>
<dbReference type="GO" id="GO:0008270">
    <property type="term" value="F:zinc ion binding"/>
    <property type="evidence" value="ECO:0007669"/>
    <property type="project" value="TreeGrafter"/>
</dbReference>
<dbReference type="EMBL" id="UINC01135576">
    <property type="protein sequence ID" value="SVD19810.1"/>
    <property type="molecule type" value="Genomic_DNA"/>
</dbReference>
<dbReference type="PANTHER" id="PTHR36928">
    <property type="entry name" value="PHOSPHATASE YCDX-RELATED"/>
    <property type="match status" value="1"/>
</dbReference>
<evidence type="ECO:0000313" key="2">
    <source>
        <dbReference type="EMBL" id="SVD19810.1"/>
    </source>
</evidence>
<reference evidence="2" key="1">
    <citation type="submission" date="2018-05" db="EMBL/GenBank/DDBJ databases">
        <authorList>
            <person name="Lanie J.A."/>
            <person name="Ng W.-L."/>
            <person name="Kazmierczak K.M."/>
            <person name="Andrzejewski T.M."/>
            <person name="Davidsen T.M."/>
            <person name="Wayne K.J."/>
            <person name="Tettelin H."/>
            <person name="Glass J.I."/>
            <person name="Rusch D."/>
            <person name="Podicherti R."/>
            <person name="Tsui H.-C.T."/>
            <person name="Winkler M.E."/>
        </authorList>
    </citation>
    <scope>NUCLEOTIDE SEQUENCE</scope>
</reference>
<dbReference type="SUPFAM" id="SSF47802">
    <property type="entry name" value="DNA polymerase beta, N-terminal domain-like"/>
    <property type="match status" value="1"/>
</dbReference>
<accession>A0A382TCF6</accession>
<dbReference type="GO" id="GO:0005829">
    <property type="term" value="C:cytosol"/>
    <property type="evidence" value="ECO:0007669"/>
    <property type="project" value="TreeGrafter"/>
</dbReference>
<feature type="domain" description="Crossover junction endonuclease MUS81-like HHH" evidence="1">
    <location>
        <begin position="1"/>
        <end position="75"/>
    </location>
</feature>
<dbReference type="PANTHER" id="PTHR36928:SF1">
    <property type="entry name" value="PHOSPHATASE YCDX-RELATED"/>
    <property type="match status" value="1"/>
</dbReference>
<dbReference type="InterPro" id="IPR027421">
    <property type="entry name" value="DNA_pol_lamdba_lyase_dom_sf"/>
</dbReference>
<feature type="non-terminal residue" evidence="2">
    <location>
        <position position="114"/>
    </location>
</feature>
<dbReference type="GO" id="GO:0042578">
    <property type="term" value="F:phosphoric ester hydrolase activity"/>
    <property type="evidence" value="ECO:0007669"/>
    <property type="project" value="TreeGrafter"/>
</dbReference>
<dbReference type="Gene3D" id="1.10.150.110">
    <property type="entry name" value="DNA polymerase beta, N-terminal domain-like"/>
    <property type="match status" value="1"/>
</dbReference>
<dbReference type="InterPro" id="IPR050243">
    <property type="entry name" value="PHP_phosphatase"/>
</dbReference>
<dbReference type="Pfam" id="PF14716">
    <property type="entry name" value="HHH_8"/>
    <property type="match status" value="1"/>
</dbReference>